<proteinExistence type="predicted"/>
<organism evidence="1 2">
    <name type="scientific">Sphingobacterium paramultivorum</name>
    <dbReference type="NCBI Taxonomy" id="2886510"/>
    <lineage>
        <taxon>Bacteria</taxon>
        <taxon>Pseudomonadati</taxon>
        <taxon>Bacteroidota</taxon>
        <taxon>Sphingobacteriia</taxon>
        <taxon>Sphingobacteriales</taxon>
        <taxon>Sphingobacteriaceae</taxon>
        <taxon>Sphingobacterium</taxon>
    </lineage>
</organism>
<dbReference type="AlphaFoldDB" id="A0A7G5DZB4"/>
<dbReference type="Proteomes" id="UP000515450">
    <property type="component" value="Chromosome"/>
</dbReference>
<dbReference type="RefSeq" id="WP_182331557.1">
    <property type="nucleotide sequence ID" value="NZ_CP058555.1"/>
</dbReference>
<keyword evidence="2" id="KW-1185">Reference proteome</keyword>
<evidence type="ECO:0000313" key="1">
    <source>
        <dbReference type="EMBL" id="QMV67089.1"/>
    </source>
</evidence>
<protein>
    <submittedName>
        <fullName evidence="1">Uncharacterized protein</fullName>
    </submittedName>
</protein>
<reference evidence="1 2" key="1">
    <citation type="journal article" date="2020" name="G3 (Bethesda)">
        <title>CeMbio - The Caenorhabditis elegans Microbiome Resource.</title>
        <authorList>
            <person name="Dirksen P."/>
            <person name="Assie A."/>
            <person name="Zimmermann J."/>
            <person name="Zhang F."/>
            <person name="Tietje A.M."/>
            <person name="Marsh S.A."/>
            <person name="Felix M.A."/>
            <person name="Shapira M."/>
            <person name="Kaleta C."/>
            <person name="Schulenburg H."/>
            <person name="Samuel B."/>
        </authorList>
    </citation>
    <scope>NUCLEOTIDE SEQUENCE [LARGE SCALE GENOMIC DNA]</scope>
    <source>
        <strain evidence="1 2">BIGb0170</strain>
    </source>
</reference>
<dbReference type="EMBL" id="CP058555">
    <property type="protein sequence ID" value="QMV67089.1"/>
    <property type="molecule type" value="Genomic_DNA"/>
</dbReference>
<sequence length="82" mass="9800">MRYNISSFILPFFEKLNTEEKLINELETSEETLLHTAAKMTFFTELKLFDKARAEYKKISKENYNRYKIASLKEYAEKHGLI</sequence>
<name>A0A7G5DZB4_9SPHI</name>
<accession>A0A7G5DZB4</accession>
<evidence type="ECO:0000313" key="2">
    <source>
        <dbReference type="Proteomes" id="UP000515450"/>
    </source>
</evidence>
<gene>
    <name evidence="1" type="ORF">HS960_05205</name>
</gene>